<dbReference type="RefSeq" id="WP_057893605.1">
    <property type="nucleotide sequence ID" value="NZ_AYZQ01000001.1"/>
</dbReference>
<keyword evidence="2 6" id="KW-0812">Transmembrane</keyword>
<evidence type="ECO:0000256" key="2">
    <source>
        <dbReference type="ARBA" id="ARBA00022692"/>
    </source>
</evidence>
<dbReference type="Pfam" id="PF06305">
    <property type="entry name" value="LapA_dom"/>
    <property type="match status" value="1"/>
</dbReference>
<feature type="domain" description="Lipopolysaccharide assembly protein A" evidence="7">
    <location>
        <begin position="24"/>
        <end position="81"/>
    </location>
</feature>
<name>A0A0R2B3Q2_9LACO</name>
<dbReference type="InterPro" id="IPR010445">
    <property type="entry name" value="LapA_dom"/>
</dbReference>
<evidence type="ECO:0000256" key="6">
    <source>
        <dbReference type="SAM" id="Phobius"/>
    </source>
</evidence>
<reference evidence="8 9" key="1">
    <citation type="journal article" date="2015" name="Genome Announc.">
        <title>Expanding the biotechnology potential of lactobacilli through comparative genomics of 213 strains and associated genera.</title>
        <authorList>
            <person name="Sun Z."/>
            <person name="Harris H.M."/>
            <person name="McCann A."/>
            <person name="Guo C."/>
            <person name="Argimon S."/>
            <person name="Zhang W."/>
            <person name="Yang X."/>
            <person name="Jeffery I.B."/>
            <person name="Cooney J.C."/>
            <person name="Kagawa T.F."/>
            <person name="Liu W."/>
            <person name="Song Y."/>
            <person name="Salvetti E."/>
            <person name="Wrobel A."/>
            <person name="Rasinkangas P."/>
            <person name="Parkhill J."/>
            <person name="Rea M.C."/>
            <person name="O'Sullivan O."/>
            <person name="Ritari J."/>
            <person name="Douillard F.P."/>
            <person name="Paul Ross R."/>
            <person name="Yang R."/>
            <person name="Briner A.E."/>
            <person name="Felis G.E."/>
            <person name="de Vos W.M."/>
            <person name="Barrangou R."/>
            <person name="Klaenhammer T.R."/>
            <person name="Caufield P.W."/>
            <person name="Cui Y."/>
            <person name="Zhang H."/>
            <person name="O'Toole P.W."/>
        </authorList>
    </citation>
    <scope>NUCLEOTIDE SEQUENCE [LARGE SCALE GENOMIC DNA]</scope>
    <source>
        <strain evidence="8 9">DSM 23927</strain>
    </source>
</reference>
<dbReference type="EMBL" id="AYZQ01000001">
    <property type="protein sequence ID" value="KRM72580.1"/>
    <property type="molecule type" value="Genomic_DNA"/>
</dbReference>
<dbReference type="STRING" id="1423727.FC34_GL000288"/>
<keyword evidence="4 6" id="KW-0472">Membrane</keyword>
<feature type="coiled-coil region" evidence="5">
    <location>
        <begin position="64"/>
        <end position="116"/>
    </location>
</feature>
<evidence type="ECO:0000256" key="3">
    <source>
        <dbReference type="ARBA" id="ARBA00022989"/>
    </source>
</evidence>
<evidence type="ECO:0000256" key="4">
    <source>
        <dbReference type="ARBA" id="ARBA00023136"/>
    </source>
</evidence>
<dbReference type="PANTHER" id="PTHR41335">
    <property type="entry name" value="MEMBRANE PROTEIN-RELATED"/>
    <property type="match status" value="1"/>
</dbReference>
<evidence type="ECO:0000313" key="9">
    <source>
        <dbReference type="Proteomes" id="UP000051672"/>
    </source>
</evidence>
<dbReference type="PATRIC" id="fig|1423727.3.peg.291"/>
<keyword evidence="9" id="KW-1185">Reference proteome</keyword>
<organism evidence="8 9">
    <name type="scientific">Lacticaseibacillus brantae DSM 23927</name>
    <dbReference type="NCBI Taxonomy" id="1423727"/>
    <lineage>
        <taxon>Bacteria</taxon>
        <taxon>Bacillati</taxon>
        <taxon>Bacillota</taxon>
        <taxon>Bacilli</taxon>
        <taxon>Lactobacillales</taxon>
        <taxon>Lactobacillaceae</taxon>
        <taxon>Lacticaseibacillus</taxon>
    </lineage>
</organism>
<proteinExistence type="predicted"/>
<evidence type="ECO:0000313" key="8">
    <source>
        <dbReference type="EMBL" id="KRM72580.1"/>
    </source>
</evidence>
<dbReference type="PANTHER" id="PTHR41335:SF1">
    <property type="entry name" value="MEMBRANE PROTEIN"/>
    <property type="match status" value="1"/>
</dbReference>
<gene>
    <name evidence="8" type="ORF">FC34_GL000288</name>
</gene>
<sequence length="116" mass="12643">MKNQQRLIIGLVLSLVLVVFAILNGQAVEVNFFGAKASWPLILVIVGSVILGALITFLVSTSTASQMKKQIKQLQAERDDLAANKPDVDNAIKQAIKPYEQQVKDLQAQLAQAKKS</sequence>
<evidence type="ECO:0000259" key="7">
    <source>
        <dbReference type="Pfam" id="PF06305"/>
    </source>
</evidence>
<keyword evidence="5" id="KW-0175">Coiled coil</keyword>
<evidence type="ECO:0000256" key="5">
    <source>
        <dbReference type="SAM" id="Coils"/>
    </source>
</evidence>
<protein>
    <recommendedName>
        <fullName evidence="7">Lipopolysaccharide assembly protein A domain-containing protein</fullName>
    </recommendedName>
</protein>
<keyword evidence="3 6" id="KW-1133">Transmembrane helix</keyword>
<dbReference type="AlphaFoldDB" id="A0A0R2B3Q2"/>
<dbReference type="Proteomes" id="UP000051672">
    <property type="component" value="Unassembled WGS sequence"/>
</dbReference>
<feature type="transmembrane region" description="Helical" evidence="6">
    <location>
        <begin position="37"/>
        <end position="59"/>
    </location>
</feature>
<dbReference type="GO" id="GO:0005886">
    <property type="term" value="C:plasma membrane"/>
    <property type="evidence" value="ECO:0007669"/>
    <property type="project" value="InterPro"/>
</dbReference>
<comment type="caution">
    <text evidence="8">The sequence shown here is derived from an EMBL/GenBank/DDBJ whole genome shotgun (WGS) entry which is preliminary data.</text>
</comment>
<accession>A0A0R2B3Q2</accession>
<evidence type="ECO:0000256" key="1">
    <source>
        <dbReference type="ARBA" id="ARBA00022475"/>
    </source>
</evidence>
<keyword evidence="1" id="KW-1003">Cell membrane</keyword>
<dbReference type="OrthoDB" id="2990728at2"/>